<evidence type="ECO:0000313" key="1">
    <source>
        <dbReference type="EMBL" id="KAL0438358.1"/>
    </source>
</evidence>
<reference evidence="1" key="1">
    <citation type="submission" date="2020-06" db="EMBL/GenBank/DDBJ databases">
        <authorList>
            <person name="Li T."/>
            <person name="Hu X."/>
            <person name="Zhang T."/>
            <person name="Song X."/>
            <person name="Zhang H."/>
            <person name="Dai N."/>
            <person name="Sheng W."/>
            <person name="Hou X."/>
            <person name="Wei L."/>
        </authorList>
    </citation>
    <scope>NUCLEOTIDE SEQUENCE</scope>
    <source>
        <strain evidence="1">KEN1</strain>
        <tissue evidence="1">Leaf</tissue>
    </source>
</reference>
<organism evidence="1">
    <name type="scientific">Sesamum latifolium</name>
    <dbReference type="NCBI Taxonomy" id="2727402"/>
    <lineage>
        <taxon>Eukaryota</taxon>
        <taxon>Viridiplantae</taxon>
        <taxon>Streptophyta</taxon>
        <taxon>Embryophyta</taxon>
        <taxon>Tracheophyta</taxon>
        <taxon>Spermatophyta</taxon>
        <taxon>Magnoliopsida</taxon>
        <taxon>eudicotyledons</taxon>
        <taxon>Gunneridae</taxon>
        <taxon>Pentapetalae</taxon>
        <taxon>asterids</taxon>
        <taxon>lamiids</taxon>
        <taxon>Lamiales</taxon>
        <taxon>Pedaliaceae</taxon>
        <taxon>Sesamum</taxon>
    </lineage>
</organism>
<sequence>MAQKYSAPEKSSSGDADVDEMSSCWGRFIVILSRKRGPRERKSEERQQLLLIFEGGEKGSAVRRFQVQSVELRSELR</sequence>
<accession>A0AAW2W9M2</accession>
<dbReference type="AlphaFoldDB" id="A0AAW2W9M2"/>
<dbReference type="EMBL" id="JACGWN010000008">
    <property type="protein sequence ID" value="KAL0438358.1"/>
    <property type="molecule type" value="Genomic_DNA"/>
</dbReference>
<proteinExistence type="predicted"/>
<protein>
    <submittedName>
        <fullName evidence="1">Uncharacterized protein</fullName>
    </submittedName>
</protein>
<comment type="caution">
    <text evidence="1">The sequence shown here is derived from an EMBL/GenBank/DDBJ whole genome shotgun (WGS) entry which is preliminary data.</text>
</comment>
<name>A0AAW2W9M2_9LAMI</name>
<reference evidence="1" key="2">
    <citation type="journal article" date="2024" name="Plant">
        <title>Genomic evolution and insights into agronomic trait innovations of Sesamum species.</title>
        <authorList>
            <person name="Miao H."/>
            <person name="Wang L."/>
            <person name="Qu L."/>
            <person name="Liu H."/>
            <person name="Sun Y."/>
            <person name="Le M."/>
            <person name="Wang Q."/>
            <person name="Wei S."/>
            <person name="Zheng Y."/>
            <person name="Lin W."/>
            <person name="Duan Y."/>
            <person name="Cao H."/>
            <person name="Xiong S."/>
            <person name="Wang X."/>
            <person name="Wei L."/>
            <person name="Li C."/>
            <person name="Ma Q."/>
            <person name="Ju M."/>
            <person name="Zhao R."/>
            <person name="Li G."/>
            <person name="Mu C."/>
            <person name="Tian Q."/>
            <person name="Mei H."/>
            <person name="Zhang T."/>
            <person name="Gao T."/>
            <person name="Zhang H."/>
        </authorList>
    </citation>
    <scope>NUCLEOTIDE SEQUENCE</scope>
    <source>
        <strain evidence="1">KEN1</strain>
    </source>
</reference>
<gene>
    <name evidence="1" type="ORF">Slati_2318800</name>
</gene>